<name>G8GCU1_SACS9</name>
<keyword evidence="1" id="KW-0812">Transmembrane</keyword>
<feature type="transmembrane region" description="Helical" evidence="1">
    <location>
        <begin position="89"/>
        <end position="111"/>
    </location>
</feature>
<evidence type="ECO:0000256" key="1">
    <source>
        <dbReference type="SAM" id="Phobius"/>
    </source>
</evidence>
<dbReference type="AlphaFoldDB" id="G8GCU1"/>
<accession>G8GCU1</accession>
<evidence type="ECO:0000313" key="2">
    <source>
        <dbReference type="EMBL" id="AET42946.1"/>
    </source>
</evidence>
<reference evidence="2" key="2">
    <citation type="submission" date="2011-06" db="EMBL/GenBank/DDBJ databases">
        <authorList>
            <person name="Haseltine C."/>
            <person name="Rolfsmeier M."/>
        </authorList>
    </citation>
    <scope>NUCLEOTIDE SEQUENCE</scope>
    <source>
        <strain evidence="2">98/2</strain>
    </source>
</reference>
<sequence length="147" mass="16563">MNHPRVSPELELSLNYLSSKTCCPNRFPKSTLHRREQGLDPPPNAITLLLPPTIITQLPKLPHSLTSSKMAPFSRSVLLGRNYNLNSGLVNLIGVICLISIKLLDLLSLILKILNCFYSAFNLVASDLSVYHVEFVIVHYYLDLEEF</sequence>
<proteinExistence type="predicted"/>
<keyword evidence="1" id="KW-1133">Transmembrane helix</keyword>
<keyword evidence="1" id="KW-0472">Membrane</keyword>
<dbReference type="EMBL" id="JN123467">
    <property type="protein sequence ID" value="AET42946.1"/>
    <property type="molecule type" value="Genomic_DNA"/>
</dbReference>
<reference evidence="2" key="1">
    <citation type="journal article" date="2011" name="J. Mol. Biol.">
        <title>Repair of DNA Double-Strand Breaks Induced by Ionizing Radiation Damage Correlates with Upregulation of Homologous Recombination Genes in Sulfolobus solfataricus.</title>
        <authorList>
            <person name="Rolfsmeier M.L."/>
            <person name="Laughery M."/>
            <person name="Haseltine C.A."/>
        </authorList>
    </citation>
    <scope>NUCLEOTIDE SEQUENCE</scope>
    <source>
        <strain evidence="2">98/2</strain>
    </source>
</reference>
<organism evidence="2">
    <name type="scientific">Saccharolobus solfataricus (strain 98/2)</name>
    <name type="common">Sulfolobus solfataricus</name>
    <dbReference type="NCBI Taxonomy" id="555311"/>
    <lineage>
        <taxon>Archaea</taxon>
        <taxon>Thermoproteota</taxon>
        <taxon>Thermoprotei</taxon>
        <taxon>Sulfolobales</taxon>
        <taxon>Sulfolobaceae</taxon>
        <taxon>Saccharolobus</taxon>
    </lineage>
</organism>
<protein>
    <submittedName>
        <fullName evidence="2">SSO3024-like protein</fullName>
    </submittedName>
</protein>